<keyword evidence="7" id="KW-1185">Reference proteome</keyword>
<dbReference type="GO" id="GO:0005737">
    <property type="term" value="C:cytoplasm"/>
    <property type="evidence" value="ECO:0007669"/>
    <property type="project" value="InterPro"/>
</dbReference>
<dbReference type="GO" id="GO:0006508">
    <property type="term" value="P:proteolysis"/>
    <property type="evidence" value="ECO:0007669"/>
    <property type="project" value="UniProtKB-KW"/>
</dbReference>
<dbReference type="PANTHER" id="PTHR11963">
    <property type="entry name" value="LEUCINE AMINOPEPTIDASE-RELATED"/>
    <property type="match status" value="1"/>
</dbReference>
<dbReference type="GO" id="GO:0030145">
    <property type="term" value="F:manganese ion binding"/>
    <property type="evidence" value="ECO:0007669"/>
    <property type="project" value="InterPro"/>
</dbReference>
<feature type="non-terminal residue" evidence="6">
    <location>
        <position position="1"/>
    </location>
</feature>
<keyword evidence="4" id="KW-0378">Hydrolase</keyword>
<dbReference type="Proteomes" id="UP000428333">
    <property type="component" value="Linkage Group LG03"/>
</dbReference>
<evidence type="ECO:0000256" key="3">
    <source>
        <dbReference type="ARBA" id="ARBA00022670"/>
    </source>
</evidence>
<dbReference type="InterPro" id="IPR000819">
    <property type="entry name" value="Peptidase_M17_C"/>
</dbReference>
<accession>A0A6A4M0V6</accession>
<dbReference type="AlphaFoldDB" id="A0A6A4M0V6"/>
<dbReference type="Pfam" id="PF00883">
    <property type="entry name" value="Peptidase_M17"/>
    <property type="match status" value="1"/>
</dbReference>
<dbReference type="Gene3D" id="3.40.630.10">
    <property type="entry name" value="Zn peptidases"/>
    <property type="match status" value="1"/>
</dbReference>
<dbReference type="EMBL" id="QEFC01000626">
    <property type="protein sequence ID" value="KAE9463022.1"/>
    <property type="molecule type" value="Genomic_DNA"/>
</dbReference>
<comment type="caution">
    <text evidence="6">The sequence shown here is derived from an EMBL/GenBank/DDBJ whole genome shotgun (WGS) entry which is preliminary data.</text>
</comment>
<feature type="domain" description="Cytosol aminopeptidase" evidence="5">
    <location>
        <begin position="125"/>
        <end position="190"/>
    </location>
</feature>
<reference evidence="6 7" key="1">
    <citation type="journal article" date="2019" name="Genome Biol. Evol.">
        <title>The Rhododendron genome and chromosomal organization provide insight into shared whole-genome duplications across the heath family (Ericaceae).</title>
        <authorList>
            <person name="Soza V.L."/>
            <person name="Lindsley D."/>
            <person name="Waalkes A."/>
            <person name="Ramage E."/>
            <person name="Patwardhan R.P."/>
            <person name="Burton J.N."/>
            <person name="Adey A."/>
            <person name="Kumar A."/>
            <person name="Qiu R."/>
            <person name="Shendure J."/>
            <person name="Hall B."/>
        </authorList>
    </citation>
    <scope>NUCLEOTIDE SEQUENCE [LARGE SCALE GENOMIC DNA]</scope>
    <source>
        <strain evidence="6">RSF 1966-606</strain>
    </source>
</reference>
<dbReference type="InterPro" id="IPR011356">
    <property type="entry name" value="Leucine_aapep/pepB"/>
</dbReference>
<evidence type="ECO:0000259" key="5">
    <source>
        <dbReference type="Pfam" id="PF00883"/>
    </source>
</evidence>
<keyword evidence="2" id="KW-0031">Aminopeptidase</keyword>
<feature type="non-terminal residue" evidence="6">
    <location>
        <position position="198"/>
    </location>
</feature>
<name>A0A6A4M0V6_9ERIC</name>
<sequence>MVKDENLKFQNPILKKLDSHSSVLLAEASLEEDFNGKAGQSTVLRLSGIGSKRVSNVAIVIASPEGLSAESKLNTTSAIVSGSSQSKKNPSLTSVDILGLGTGSDPEKKLKYTKDVCSGIILGTKLVNGPANVLTPEEASKIALMYSDVISATILDVEQCKELKMGSYLGVAAASENPPDFIHLCYKPSSGPVKTSWL</sequence>
<organism evidence="6 7">
    <name type="scientific">Rhododendron williamsianum</name>
    <dbReference type="NCBI Taxonomy" id="262921"/>
    <lineage>
        <taxon>Eukaryota</taxon>
        <taxon>Viridiplantae</taxon>
        <taxon>Streptophyta</taxon>
        <taxon>Embryophyta</taxon>
        <taxon>Tracheophyta</taxon>
        <taxon>Spermatophyta</taxon>
        <taxon>Magnoliopsida</taxon>
        <taxon>eudicotyledons</taxon>
        <taxon>Gunneridae</taxon>
        <taxon>Pentapetalae</taxon>
        <taxon>asterids</taxon>
        <taxon>Ericales</taxon>
        <taxon>Ericaceae</taxon>
        <taxon>Ericoideae</taxon>
        <taxon>Rhodoreae</taxon>
        <taxon>Rhododendron</taxon>
    </lineage>
</organism>
<proteinExistence type="inferred from homology"/>
<keyword evidence="3" id="KW-0645">Protease</keyword>
<gene>
    <name evidence="6" type="ORF">C3L33_05074</name>
</gene>
<evidence type="ECO:0000256" key="2">
    <source>
        <dbReference type="ARBA" id="ARBA00022438"/>
    </source>
</evidence>
<comment type="similarity">
    <text evidence="1">Belongs to the peptidase M17 family.</text>
</comment>
<evidence type="ECO:0000256" key="1">
    <source>
        <dbReference type="ARBA" id="ARBA00009528"/>
    </source>
</evidence>
<dbReference type="OrthoDB" id="1716029at2759"/>
<evidence type="ECO:0000313" key="6">
    <source>
        <dbReference type="EMBL" id="KAE9463022.1"/>
    </source>
</evidence>
<dbReference type="Gene3D" id="3.40.220.10">
    <property type="entry name" value="Leucine Aminopeptidase, subunit E, domain 1"/>
    <property type="match status" value="1"/>
</dbReference>
<dbReference type="GO" id="GO:0070006">
    <property type="term" value="F:metalloaminopeptidase activity"/>
    <property type="evidence" value="ECO:0007669"/>
    <property type="project" value="InterPro"/>
</dbReference>
<dbReference type="SUPFAM" id="SSF53187">
    <property type="entry name" value="Zn-dependent exopeptidases"/>
    <property type="match status" value="1"/>
</dbReference>
<evidence type="ECO:0000256" key="4">
    <source>
        <dbReference type="ARBA" id="ARBA00022801"/>
    </source>
</evidence>
<evidence type="ECO:0000313" key="7">
    <source>
        <dbReference type="Proteomes" id="UP000428333"/>
    </source>
</evidence>
<dbReference type="PANTHER" id="PTHR11963:SF23">
    <property type="entry name" value="CYTOSOL AMINOPEPTIDASE"/>
    <property type="match status" value="1"/>
</dbReference>
<protein>
    <recommendedName>
        <fullName evidence="5">Cytosol aminopeptidase domain-containing protein</fullName>
    </recommendedName>
</protein>
<dbReference type="InterPro" id="IPR043472">
    <property type="entry name" value="Macro_dom-like"/>
</dbReference>